<dbReference type="AlphaFoldDB" id="A0A938WVE7"/>
<evidence type="ECO:0000256" key="1">
    <source>
        <dbReference type="SAM" id="SignalP"/>
    </source>
</evidence>
<reference evidence="2" key="2">
    <citation type="journal article" date="2021" name="Sci. Rep.">
        <title>The distribution of antibiotic resistance genes in chicken gut microbiota commensals.</title>
        <authorList>
            <person name="Juricova H."/>
            <person name="Matiasovicova J."/>
            <person name="Kubasova T."/>
            <person name="Cejkova D."/>
            <person name="Rychlik I."/>
        </authorList>
    </citation>
    <scope>NUCLEOTIDE SEQUENCE</scope>
    <source>
        <strain evidence="2">An824</strain>
    </source>
</reference>
<feature type="signal peptide" evidence="1">
    <location>
        <begin position="1"/>
        <end position="24"/>
    </location>
</feature>
<name>A0A938WVE7_9BACT</name>
<organism evidence="2 3">
    <name type="scientific">Marseilla massiliensis</name>
    <dbReference type="NCBI Taxonomy" id="1841864"/>
    <lineage>
        <taxon>Bacteria</taxon>
        <taxon>Pseudomonadati</taxon>
        <taxon>Bacteroidota</taxon>
        <taxon>Bacteroidia</taxon>
        <taxon>Bacteroidales</taxon>
        <taxon>Prevotellaceae</taxon>
        <taxon>Marseilla</taxon>
    </lineage>
</organism>
<gene>
    <name evidence="2" type="ORF">H6A34_08550</name>
</gene>
<comment type="caution">
    <text evidence="2">The sequence shown here is derived from an EMBL/GenBank/DDBJ whole genome shotgun (WGS) entry which is preliminary data.</text>
</comment>
<evidence type="ECO:0000313" key="2">
    <source>
        <dbReference type="EMBL" id="MBM6673924.1"/>
    </source>
</evidence>
<accession>A0A938WVE7</accession>
<reference evidence="2" key="1">
    <citation type="submission" date="2020-08" db="EMBL/GenBank/DDBJ databases">
        <authorList>
            <person name="Cejkova D."/>
            <person name="Kubasova T."/>
            <person name="Jahodarova E."/>
            <person name="Rychlik I."/>
        </authorList>
    </citation>
    <scope>NUCLEOTIDE SEQUENCE</scope>
    <source>
        <strain evidence="2">An824</strain>
    </source>
</reference>
<dbReference type="InterPro" id="IPR024452">
    <property type="entry name" value="DUF3876"/>
</dbReference>
<dbReference type="EMBL" id="JACJJG010000043">
    <property type="protein sequence ID" value="MBM6673924.1"/>
    <property type="molecule type" value="Genomic_DNA"/>
</dbReference>
<sequence>MKRKRFKAALAVAVAALTLQGCTAWPQADMERLCGHWESTEGKPDVVIRNDGGTHKVTLMSKGGRQRKLKPQTFVLMEDGGNLFIDTGYRVSVSYDENTDVLTFSPYGDYKRKGAVQ</sequence>
<protein>
    <submittedName>
        <fullName evidence="2">DUF3876 domain-containing protein</fullName>
    </submittedName>
</protein>
<keyword evidence="3" id="KW-1185">Reference proteome</keyword>
<dbReference type="Pfam" id="PF12992">
    <property type="entry name" value="DUF3876"/>
    <property type="match status" value="1"/>
</dbReference>
<dbReference type="Proteomes" id="UP000706891">
    <property type="component" value="Unassembled WGS sequence"/>
</dbReference>
<proteinExistence type="predicted"/>
<keyword evidence="1" id="KW-0732">Signal</keyword>
<feature type="chain" id="PRO_5036839145" evidence="1">
    <location>
        <begin position="25"/>
        <end position="117"/>
    </location>
</feature>
<evidence type="ECO:0000313" key="3">
    <source>
        <dbReference type="Proteomes" id="UP000706891"/>
    </source>
</evidence>
<dbReference type="PROSITE" id="PS51257">
    <property type="entry name" value="PROKAR_LIPOPROTEIN"/>
    <property type="match status" value="1"/>
</dbReference>